<dbReference type="STRING" id="5643.A0A060SIJ5"/>
<dbReference type="OMA" id="WRRGSHI"/>
<gene>
    <name evidence="1" type="ORF">BN946_scf184962.g2</name>
</gene>
<comment type="caution">
    <text evidence="1">The sequence shown here is derived from an EMBL/GenBank/DDBJ whole genome shotgun (WGS) entry which is preliminary data.</text>
</comment>
<sequence>MSAKCEGVDREVRRNRPRSAKELAAKRKGIAKNPGTRCWRRGSHITGIKCIQQPYWANLPFVNIYRSITPDILRQLCQGVVKHLVSWIITAYGADEIDAHCCRIPPNHNIRLFLKGIMKLQCVTGKEHADMCRFILGLVIGIPLPDGVSPHPLLCAVRALLDFLYLAQYPAHTVDTLELLQDAL</sequence>
<evidence type="ECO:0000313" key="2">
    <source>
        <dbReference type="Proteomes" id="UP000029665"/>
    </source>
</evidence>
<name>A0A060SIJ5_PYCCI</name>
<organism evidence="1 2">
    <name type="scientific">Pycnoporus cinnabarinus</name>
    <name type="common">Cinnabar-red polypore</name>
    <name type="synonym">Trametes cinnabarina</name>
    <dbReference type="NCBI Taxonomy" id="5643"/>
    <lineage>
        <taxon>Eukaryota</taxon>
        <taxon>Fungi</taxon>
        <taxon>Dikarya</taxon>
        <taxon>Basidiomycota</taxon>
        <taxon>Agaricomycotina</taxon>
        <taxon>Agaricomycetes</taxon>
        <taxon>Polyporales</taxon>
        <taxon>Polyporaceae</taxon>
        <taxon>Trametes</taxon>
    </lineage>
</organism>
<reference evidence="1" key="1">
    <citation type="submission" date="2014-01" db="EMBL/GenBank/DDBJ databases">
        <title>The genome of the white-rot fungus Pycnoporus cinnabarinus: a basidiomycete model with a versatile arsenal for lignocellulosic biomass breakdown.</title>
        <authorList>
            <person name="Levasseur A."/>
            <person name="Lomascolo A."/>
            <person name="Ruiz-Duenas F.J."/>
            <person name="Uzan E."/>
            <person name="Piumi F."/>
            <person name="Kues U."/>
            <person name="Ram A.F.J."/>
            <person name="Murat C."/>
            <person name="Haon M."/>
            <person name="Benoit I."/>
            <person name="Arfi Y."/>
            <person name="Chevret D."/>
            <person name="Drula E."/>
            <person name="Kwon M.J."/>
            <person name="Gouret P."/>
            <person name="Lesage-Meessen L."/>
            <person name="Lombard V."/>
            <person name="Mariette J."/>
            <person name="Noirot C."/>
            <person name="Park J."/>
            <person name="Patyshakuliyeva A."/>
            <person name="Wieneger R.A.B."/>
            <person name="Wosten H.A.B."/>
            <person name="Martin F."/>
            <person name="Coutinho P.M."/>
            <person name="de Vries R."/>
            <person name="Martinez A.T."/>
            <person name="Klopp C."/>
            <person name="Pontarotti P."/>
            <person name="Henrissat B."/>
            <person name="Record E."/>
        </authorList>
    </citation>
    <scope>NUCLEOTIDE SEQUENCE [LARGE SCALE GENOMIC DNA]</scope>
    <source>
        <strain evidence="1">BRFM137</strain>
    </source>
</reference>
<accession>A0A060SIJ5</accession>
<dbReference type="OrthoDB" id="3252362at2759"/>
<dbReference type="Pfam" id="PF18759">
    <property type="entry name" value="Plavaka"/>
    <property type="match status" value="1"/>
</dbReference>
<evidence type="ECO:0000313" key="1">
    <source>
        <dbReference type="EMBL" id="CDO72059.1"/>
    </source>
</evidence>
<protein>
    <submittedName>
        <fullName evidence="1">Uncharacterized protein</fullName>
    </submittedName>
</protein>
<keyword evidence="2" id="KW-1185">Reference proteome</keyword>
<dbReference type="AlphaFoldDB" id="A0A060SIJ5"/>
<proteinExistence type="predicted"/>
<dbReference type="Proteomes" id="UP000029665">
    <property type="component" value="Unassembled WGS sequence"/>
</dbReference>
<dbReference type="HOGENOM" id="CLU_006344_12_3_1"/>
<dbReference type="InterPro" id="IPR041078">
    <property type="entry name" value="Plavaka"/>
</dbReference>
<dbReference type="EMBL" id="CCBP010000110">
    <property type="protein sequence ID" value="CDO72059.1"/>
    <property type="molecule type" value="Genomic_DNA"/>
</dbReference>